<dbReference type="InterPro" id="IPR005793">
    <property type="entry name" value="Formyl_trans_C"/>
</dbReference>
<comment type="similarity">
    <text evidence="1 5">Belongs to the Fmt family.</text>
</comment>
<evidence type="ECO:0000313" key="9">
    <source>
        <dbReference type="Proteomes" id="UP000314223"/>
    </source>
</evidence>
<evidence type="ECO:0000256" key="4">
    <source>
        <dbReference type="ARBA" id="ARBA00022917"/>
    </source>
</evidence>
<dbReference type="PANTHER" id="PTHR11138">
    <property type="entry name" value="METHIONYL-TRNA FORMYLTRANSFERASE"/>
    <property type="match status" value="1"/>
</dbReference>
<dbReference type="EMBL" id="VDMQ01000001">
    <property type="protein sequence ID" value="TNM58228.1"/>
    <property type="molecule type" value="Genomic_DNA"/>
</dbReference>
<dbReference type="GO" id="GO:0005829">
    <property type="term" value="C:cytosol"/>
    <property type="evidence" value="ECO:0007669"/>
    <property type="project" value="TreeGrafter"/>
</dbReference>
<accession>A0A5C4X9M6</accession>
<evidence type="ECO:0000259" key="6">
    <source>
        <dbReference type="Pfam" id="PF00551"/>
    </source>
</evidence>
<protein>
    <recommendedName>
        <fullName evidence="2 5">Methionyl-tRNA formyltransferase</fullName>
        <ecNumber evidence="2 5">2.1.2.9</ecNumber>
    </recommendedName>
</protein>
<dbReference type="PANTHER" id="PTHR11138:SF5">
    <property type="entry name" value="METHIONYL-TRNA FORMYLTRANSFERASE, MITOCHONDRIAL"/>
    <property type="match status" value="1"/>
</dbReference>
<evidence type="ECO:0000256" key="1">
    <source>
        <dbReference type="ARBA" id="ARBA00010699"/>
    </source>
</evidence>
<evidence type="ECO:0000259" key="7">
    <source>
        <dbReference type="Pfam" id="PF02911"/>
    </source>
</evidence>
<dbReference type="Gene3D" id="3.40.50.12230">
    <property type="match status" value="1"/>
</dbReference>
<dbReference type="EC" id="2.1.2.9" evidence="2 5"/>
<name>A0A5C4X9M6_9MICO</name>
<dbReference type="InterPro" id="IPR005794">
    <property type="entry name" value="Fmt"/>
</dbReference>
<dbReference type="CDD" id="cd08704">
    <property type="entry name" value="Met_tRNA_FMT_C"/>
    <property type="match status" value="1"/>
</dbReference>
<dbReference type="GO" id="GO:0004479">
    <property type="term" value="F:methionyl-tRNA formyltransferase activity"/>
    <property type="evidence" value="ECO:0007669"/>
    <property type="project" value="UniProtKB-UniRule"/>
</dbReference>
<dbReference type="CDD" id="cd08646">
    <property type="entry name" value="FMT_core_Met-tRNA-FMT_N"/>
    <property type="match status" value="1"/>
</dbReference>
<dbReference type="InterPro" id="IPR041711">
    <property type="entry name" value="Met-tRNA-FMT_N"/>
</dbReference>
<dbReference type="Pfam" id="PF02911">
    <property type="entry name" value="Formyl_trans_C"/>
    <property type="match status" value="1"/>
</dbReference>
<dbReference type="RefSeq" id="WP_139467325.1">
    <property type="nucleotide sequence ID" value="NZ_VDMQ01000001.1"/>
</dbReference>
<feature type="binding site" evidence="5">
    <location>
        <begin position="108"/>
        <end position="111"/>
    </location>
    <ligand>
        <name>(6S)-5,6,7,8-tetrahydrofolate</name>
        <dbReference type="ChEBI" id="CHEBI:57453"/>
    </ligand>
</feature>
<feature type="domain" description="Formyl transferase N-terminal" evidence="6">
    <location>
        <begin position="3"/>
        <end position="169"/>
    </location>
</feature>
<comment type="function">
    <text evidence="5">Attaches a formyl group to the free amino group of methionyl-tRNA(fMet). The formyl group appears to play a dual role in the initiator identity of N-formylmethionyl-tRNA by promoting its recognition by IF2 and preventing the misappropriation of this tRNA by the elongation apparatus.</text>
</comment>
<keyword evidence="3 5" id="KW-0808">Transferase</keyword>
<feature type="domain" description="Formyl transferase C-terminal" evidence="7">
    <location>
        <begin position="200"/>
        <end position="297"/>
    </location>
</feature>
<comment type="caution">
    <text evidence="8">The sequence shown here is derived from an EMBL/GenBank/DDBJ whole genome shotgun (WGS) entry which is preliminary data.</text>
</comment>
<evidence type="ECO:0000256" key="3">
    <source>
        <dbReference type="ARBA" id="ARBA00022679"/>
    </source>
</evidence>
<gene>
    <name evidence="5" type="primary">fmt</name>
    <name evidence="8" type="ORF">FHQ09_02875</name>
</gene>
<evidence type="ECO:0000256" key="2">
    <source>
        <dbReference type="ARBA" id="ARBA00012261"/>
    </source>
</evidence>
<evidence type="ECO:0000256" key="5">
    <source>
        <dbReference type="HAMAP-Rule" id="MF_00182"/>
    </source>
</evidence>
<dbReference type="SUPFAM" id="SSF50486">
    <property type="entry name" value="FMT C-terminal domain-like"/>
    <property type="match status" value="1"/>
</dbReference>
<dbReference type="InterPro" id="IPR002376">
    <property type="entry name" value="Formyl_transf_N"/>
</dbReference>
<organism evidence="8 9">
    <name type="scientific">Brevibacterium sediminis</name>
    <dbReference type="NCBI Taxonomy" id="1857024"/>
    <lineage>
        <taxon>Bacteria</taxon>
        <taxon>Bacillati</taxon>
        <taxon>Actinomycetota</taxon>
        <taxon>Actinomycetes</taxon>
        <taxon>Micrococcales</taxon>
        <taxon>Brevibacteriaceae</taxon>
        <taxon>Brevibacterium</taxon>
    </lineage>
</organism>
<sequence>MDIVFAGTPDVAVPALEAFAESSHRIRAVLTRPDAPVGRKRVLTPSPVKTRALELGLPVIEAGRLRGDVISQLQALDVDAVAVVAFGAIAGPAALAIARLGWFNLHFSLLPAYRGAAPVQRALIGGETTSGISVFRIDEGMDTGPVLRRLELPLDHADVAEALEDYARRGAPELVAAFDDLAAGTAAPTPQTGESSHAEKITVTDAHLDLSAPAARVIDRARGTSPAPGPWVELDGKRTKLFGLSPASEVTTPGAVGELTTWQQQPVLRCGDGWVRVEQIQPFGKARMATADFLRGRGDVTFDPYTERQA</sequence>
<dbReference type="InterPro" id="IPR044135">
    <property type="entry name" value="Met-tRNA-FMT_C"/>
</dbReference>
<dbReference type="InterPro" id="IPR011034">
    <property type="entry name" value="Formyl_transferase-like_C_sf"/>
</dbReference>
<dbReference type="Pfam" id="PF00551">
    <property type="entry name" value="Formyl_trans_N"/>
    <property type="match status" value="1"/>
</dbReference>
<comment type="catalytic activity">
    <reaction evidence="5">
        <text>L-methionyl-tRNA(fMet) + (6R)-10-formyltetrahydrofolate = N-formyl-L-methionyl-tRNA(fMet) + (6S)-5,6,7,8-tetrahydrofolate + H(+)</text>
        <dbReference type="Rhea" id="RHEA:24380"/>
        <dbReference type="Rhea" id="RHEA-COMP:9952"/>
        <dbReference type="Rhea" id="RHEA-COMP:9953"/>
        <dbReference type="ChEBI" id="CHEBI:15378"/>
        <dbReference type="ChEBI" id="CHEBI:57453"/>
        <dbReference type="ChEBI" id="CHEBI:78530"/>
        <dbReference type="ChEBI" id="CHEBI:78844"/>
        <dbReference type="ChEBI" id="CHEBI:195366"/>
        <dbReference type="EC" id="2.1.2.9"/>
    </reaction>
</comment>
<dbReference type="SUPFAM" id="SSF53328">
    <property type="entry name" value="Formyltransferase"/>
    <property type="match status" value="1"/>
</dbReference>
<dbReference type="Proteomes" id="UP000314223">
    <property type="component" value="Unassembled WGS sequence"/>
</dbReference>
<dbReference type="HAMAP" id="MF_00182">
    <property type="entry name" value="Formyl_trans"/>
    <property type="match status" value="1"/>
</dbReference>
<dbReference type="InterPro" id="IPR036477">
    <property type="entry name" value="Formyl_transf_N_sf"/>
</dbReference>
<reference evidence="8 9" key="1">
    <citation type="submission" date="2019-06" db="EMBL/GenBank/DDBJ databases">
        <authorList>
            <person name="Mardanova A.M."/>
            <person name="Pudova D.S."/>
            <person name="Shagimardanova E.I."/>
            <person name="Gogoleva N.E."/>
            <person name="Lutfullin M.T."/>
            <person name="Hadieva G.F."/>
            <person name="Sharipova M.R."/>
        </authorList>
    </citation>
    <scope>NUCLEOTIDE SEQUENCE [LARGE SCALE GENOMIC DNA]</scope>
    <source>
        <strain evidence="8 9">MG-1</strain>
    </source>
</reference>
<proteinExistence type="inferred from homology"/>
<keyword evidence="4 5" id="KW-0648">Protein biosynthesis</keyword>
<dbReference type="AlphaFoldDB" id="A0A5C4X9M6"/>
<evidence type="ECO:0000313" key="8">
    <source>
        <dbReference type="EMBL" id="TNM58228.1"/>
    </source>
</evidence>